<dbReference type="PANTHER" id="PTHR43096">
    <property type="entry name" value="DNAJ HOMOLOG 1, MITOCHONDRIAL-RELATED"/>
    <property type="match status" value="1"/>
</dbReference>
<dbReference type="PROSITE" id="PS00636">
    <property type="entry name" value="DNAJ_1"/>
    <property type="match status" value="1"/>
</dbReference>
<dbReference type="Pfam" id="PF01556">
    <property type="entry name" value="DnaJ_C"/>
    <property type="match status" value="1"/>
</dbReference>
<dbReference type="CDD" id="cd06257">
    <property type="entry name" value="DnaJ"/>
    <property type="match status" value="1"/>
</dbReference>
<accession>A0A1I6HCF0</accession>
<dbReference type="InterPro" id="IPR036869">
    <property type="entry name" value="J_dom_sf"/>
</dbReference>
<keyword evidence="1" id="KW-0963">Cytoplasm</keyword>
<dbReference type="InterPro" id="IPR008971">
    <property type="entry name" value="HSP40/DnaJ_pept-bd"/>
</dbReference>
<dbReference type="CDD" id="cd10747">
    <property type="entry name" value="DnaJ_C"/>
    <property type="match status" value="1"/>
</dbReference>
<dbReference type="InterPro" id="IPR018253">
    <property type="entry name" value="DnaJ_domain_CS"/>
</dbReference>
<dbReference type="PRINTS" id="PR00625">
    <property type="entry name" value="JDOMAIN"/>
</dbReference>
<dbReference type="Gene3D" id="1.10.287.110">
    <property type="entry name" value="DnaJ domain"/>
    <property type="match status" value="1"/>
</dbReference>
<dbReference type="GO" id="GO:0051082">
    <property type="term" value="F:unfolded protein binding"/>
    <property type="evidence" value="ECO:0007669"/>
    <property type="project" value="InterPro"/>
</dbReference>
<dbReference type="RefSeq" id="WP_090217944.1">
    <property type="nucleotide sequence ID" value="NZ_FOYO01000001.1"/>
</dbReference>
<dbReference type="GO" id="GO:0005737">
    <property type="term" value="C:cytoplasm"/>
    <property type="evidence" value="ECO:0007669"/>
    <property type="project" value="TreeGrafter"/>
</dbReference>
<dbReference type="EMBL" id="FOYO01000001">
    <property type="protein sequence ID" value="SFR52109.1"/>
    <property type="molecule type" value="Genomic_DNA"/>
</dbReference>
<dbReference type="STRING" id="670154.SAMN04488002_2816"/>
<dbReference type="AlphaFoldDB" id="A0A1I6HCF0"/>
<feature type="domain" description="J" evidence="5">
    <location>
        <begin position="5"/>
        <end position="69"/>
    </location>
</feature>
<reference evidence="7" key="1">
    <citation type="submission" date="2016-10" db="EMBL/GenBank/DDBJ databases">
        <authorList>
            <person name="Varghese N."/>
            <person name="Submissions S."/>
        </authorList>
    </citation>
    <scope>NUCLEOTIDE SEQUENCE [LARGE SCALE GENOMIC DNA]</scope>
    <source>
        <strain evidence="7">DSM 26921</strain>
    </source>
</reference>
<gene>
    <name evidence="6" type="ORF">SAMN04488002_2816</name>
</gene>
<protein>
    <submittedName>
        <fullName evidence="6">Curved DNA-binding protein</fullName>
    </submittedName>
</protein>
<evidence type="ECO:0000256" key="3">
    <source>
        <dbReference type="ARBA" id="ARBA00023186"/>
    </source>
</evidence>
<dbReference type="FunFam" id="2.60.260.20:FF:000008">
    <property type="entry name" value="Curved DNA-binding protein"/>
    <property type="match status" value="1"/>
</dbReference>
<dbReference type="GO" id="GO:0003677">
    <property type="term" value="F:DNA binding"/>
    <property type="evidence" value="ECO:0007669"/>
    <property type="project" value="UniProtKB-KW"/>
</dbReference>
<feature type="region of interest" description="Disordered" evidence="4">
    <location>
        <begin position="66"/>
        <end position="98"/>
    </location>
</feature>
<keyword evidence="7" id="KW-1185">Reference proteome</keyword>
<evidence type="ECO:0000256" key="2">
    <source>
        <dbReference type="ARBA" id="ARBA00023125"/>
    </source>
</evidence>
<dbReference type="Gene3D" id="2.60.260.20">
    <property type="entry name" value="Urease metallochaperone UreE, N-terminal domain"/>
    <property type="match status" value="2"/>
</dbReference>
<dbReference type="PANTHER" id="PTHR43096:SF52">
    <property type="entry name" value="DNAJ HOMOLOG 1, MITOCHONDRIAL-RELATED"/>
    <property type="match status" value="1"/>
</dbReference>
<keyword evidence="2 6" id="KW-0238">DNA-binding</keyword>
<dbReference type="SMART" id="SM00271">
    <property type="entry name" value="DnaJ"/>
    <property type="match status" value="1"/>
</dbReference>
<organism evidence="6 7">
    <name type="scientific">Litoreibacter janthinus</name>
    <dbReference type="NCBI Taxonomy" id="670154"/>
    <lineage>
        <taxon>Bacteria</taxon>
        <taxon>Pseudomonadati</taxon>
        <taxon>Pseudomonadota</taxon>
        <taxon>Alphaproteobacteria</taxon>
        <taxon>Rhodobacterales</taxon>
        <taxon>Roseobacteraceae</taxon>
        <taxon>Litoreibacter</taxon>
    </lineage>
</organism>
<name>A0A1I6HCF0_9RHOB</name>
<dbReference type="SUPFAM" id="SSF46565">
    <property type="entry name" value="Chaperone J-domain"/>
    <property type="match status" value="1"/>
</dbReference>
<sequence length="318" mass="34425">MDYKDYYKALGVDRTASQDEIKRAYRKLARKYHPDVNPDEEADAKFKEAGEAFAVLGDAEKRAAYDSLGSEPAGGGQGFRPPPNWDQGYEFSNARGGAGGPDDAAFSDFFENLFRSGRRTEGFSSGMKAPGQDQHARVTLDIDDAFKGTSRVLTMRVPEMDGSGRMFLKDRSVSVKIPKGVREGQHIRLKGKGSPGIGGGPAGDLFLEVAFAPHPIYRLDGRDIHVDLPVAPWEAALGGKVTMPTPSGEVGVTIPKNARSGQKLRLKGRGLPGKTAGDLYAVLKIVNPPVTTDNARALYEQMAKDLNFDPRANMEGKP</sequence>
<dbReference type="Pfam" id="PF00226">
    <property type="entry name" value="DnaJ"/>
    <property type="match status" value="1"/>
</dbReference>
<dbReference type="InterPro" id="IPR001623">
    <property type="entry name" value="DnaJ_domain"/>
</dbReference>
<dbReference type="GO" id="GO:0042026">
    <property type="term" value="P:protein refolding"/>
    <property type="evidence" value="ECO:0007669"/>
    <property type="project" value="TreeGrafter"/>
</dbReference>
<dbReference type="OrthoDB" id="9779889at2"/>
<proteinExistence type="predicted"/>
<evidence type="ECO:0000256" key="1">
    <source>
        <dbReference type="ARBA" id="ARBA00022490"/>
    </source>
</evidence>
<evidence type="ECO:0000313" key="6">
    <source>
        <dbReference type="EMBL" id="SFR52109.1"/>
    </source>
</evidence>
<dbReference type="FunFam" id="2.60.260.20:FF:000013">
    <property type="entry name" value="DnaJ subfamily B member 11"/>
    <property type="match status" value="1"/>
</dbReference>
<dbReference type="SUPFAM" id="SSF49493">
    <property type="entry name" value="HSP40/DnaJ peptide-binding domain"/>
    <property type="match status" value="2"/>
</dbReference>
<dbReference type="InterPro" id="IPR002939">
    <property type="entry name" value="DnaJ_C"/>
</dbReference>
<dbReference type="PROSITE" id="PS50076">
    <property type="entry name" value="DNAJ_2"/>
    <property type="match status" value="1"/>
</dbReference>
<evidence type="ECO:0000256" key="4">
    <source>
        <dbReference type="SAM" id="MobiDB-lite"/>
    </source>
</evidence>
<evidence type="ECO:0000313" key="7">
    <source>
        <dbReference type="Proteomes" id="UP000199658"/>
    </source>
</evidence>
<dbReference type="Proteomes" id="UP000199658">
    <property type="component" value="Unassembled WGS sequence"/>
</dbReference>
<evidence type="ECO:0000259" key="5">
    <source>
        <dbReference type="PROSITE" id="PS50076"/>
    </source>
</evidence>
<keyword evidence="3" id="KW-0143">Chaperone</keyword>